<feature type="compositionally biased region" description="Gly residues" evidence="1">
    <location>
        <begin position="1"/>
        <end position="13"/>
    </location>
</feature>
<proteinExistence type="predicted"/>
<gene>
    <name evidence="2" type="ORF">AVDCRST_MAG19-750</name>
</gene>
<organism evidence="2">
    <name type="scientific">uncultured Thermomicrobiales bacterium</name>
    <dbReference type="NCBI Taxonomy" id="1645740"/>
    <lineage>
        <taxon>Bacteria</taxon>
        <taxon>Pseudomonadati</taxon>
        <taxon>Thermomicrobiota</taxon>
        <taxon>Thermomicrobia</taxon>
        <taxon>Thermomicrobiales</taxon>
        <taxon>environmental samples</taxon>
    </lineage>
</organism>
<sequence>GVGRALLRGGPGGIHPADPPRRGPPGDGPGLAVQVGGPPWPVGERGVPPAGSASGTL</sequence>
<feature type="non-terminal residue" evidence="2">
    <location>
        <position position="57"/>
    </location>
</feature>
<feature type="region of interest" description="Disordered" evidence="1">
    <location>
        <begin position="1"/>
        <end position="57"/>
    </location>
</feature>
<dbReference type="AlphaFoldDB" id="A0A6J4ULI2"/>
<feature type="non-terminal residue" evidence="2">
    <location>
        <position position="1"/>
    </location>
</feature>
<protein>
    <submittedName>
        <fullName evidence="2">Uncharacterized protein</fullName>
    </submittedName>
</protein>
<dbReference type="EMBL" id="CADCWL010000034">
    <property type="protein sequence ID" value="CAA9550465.1"/>
    <property type="molecule type" value="Genomic_DNA"/>
</dbReference>
<name>A0A6J4ULI2_9BACT</name>
<evidence type="ECO:0000256" key="1">
    <source>
        <dbReference type="SAM" id="MobiDB-lite"/>
    </source>
</evidence>
<evidence type="ECO:0000313" key="2">
    <source>
        <dbReference type="EMBL" id="CAA9550465.1"/>
    </source>
</evidence>
<reference evidence="2" key="1">
    <citation type="submission" date="2020-02" db="EMBL/GenBank/DDBJ databases">
        <authorList>
            <person name="Meier V. D."/>
        </authorList>
    </citation>
    <scope>NUCLEOTIDE SEQUENCE</scope>
    <source>
        <strain evidence="2">AVDCRST_MAG19</strain>
    </source>
</reference>
<accession>A0A6J4ULI2</accession>